<evidence type="ECO:0000313" key="4">
    <source>
        <dbReference type="EMBL" id="KPL89866.1"/>
    </source>
</evidence>
<dbReference type="STRING" id="229921.ADN01_03040"/>
<reference evidence="4 5" key="1">
    <citation type="submission" date="2015-07" db="EMBL/GenBank/DDBJ databases">
        <title>Genome sequence of Levilinea saccharolytica DSM 16555.</title>
        <authorList>
            <person name="Hemp J."/>
            <person name="Ward L.M."/>
            <person name="Pace L.A."/>
            <person name="Fischer W.W."/>
        </authorList>
    </citation>
    <scope>NUCLEOTIDE SEQUENCE [LARGE SCALE GENOMIC DNA]</scope>
    <source>
        <strain evidence="4 5">KIBI-1</strain>
    </source>
</reference>
<dbReference type="Pfam" id="PF04294">
    <property type="entry name" value="VanW"/>
    <property type="match status" value="1"/>
</dbReference>
<feature type="domain" description="YoaR-like putative peptidoglycan binding" evidence="3">
    <location>
        <begin position="96"/>
        <end position="209"/>
    </location>
</feature>
<proteinExistence type="predicted"/>
<dbReference type="OrthoDB" id="9797191at2"/>
<comment type="caution">
    <text evidence="4">The sequence shown here is derived from an EMBL/GenBank/DDBJ whole genome shotgun (WGS) entry which is preliminary data.</text>
</comment>
<organism evidence="4 5">
    <name type="scientific">Levilinea saccharolytica</name>
    <dbReference type="NCBI Taxonomy" id="229921"/>
    <lineage>
        <taxon>Bacteria</taxon>
        <taxon>Bacillati</taxon>
        <taxon>Chloroflexota</taxon>
        <taxon>Anaerolineae</taxon>
        <taxon>Anaerolineales</taxon>
        <taxon>Anaerolineaceae</taxon>
        <taxon>Levilinea</taxon>
    </lineage>
</organism>
<keyword evidence="2" id="KW-0472">Membrane</keyword>
<dbReference type="InterPro" id="IPR052913">
    <property type="entry name" value="Glycopeptide_resist_protein"/>
</dbReference>
<dbReference type="Pfam" id="PF12229">
    <property type="entry name" value="PG_binding_4"/>
    <property type="match status" value="1"/>
</dbReference>
<dbReference type="InterPro" id="IPR022029">
    <property type="entry name" value="YoaR-like_PG-bd"/>
</dbReference>
<sequence>MHTTTYHSQRRAQRDRDLLEKALLSLATGAVGFFFFFLLALGGFELLHLTRIYPGVSVAGVPVGGLTETAAARRLSERLVFLQSGQVTLRDGDRTWVYTPAQLGLFLDPEASARAAFSVGRQGNLFQRLTTQFAAWRDGRGLPPALVWDERRAFEVLTQLAAETDVAVVEPTLQINGTEVVVLPGQTGRALDLPTSLGLLSAQLHSLQNGSVPLVVNEVRPVIADIEGQADLARRVLSQPLSLVMPPNQGDQQGPWTFDPATLAGLLGFERVHNGDEASYQLTLNSQALGSYLAELGPRLARYPQNPRFTFNDSTGQLELLQPGVIGRALDVEASLASIREKVMRGEHNVELAFTFTPPPVSDQATGADLGVRELVISQFSYFYGSGPERIQNIQAAAARFHGLLVPPGATFSMAEALGDISLENGYAEALIISGGRTIQGVGGGVCQVSTTLFRTVFFGGYPVVERHPHAYRVSYYEKEDGNRRNPRLAGLDAAVFVPLVDFKFINNSSSWLLMETYVNPTYSNIQWKFYSTNDGRSVDWETTGPTNVKEAPKPSYKENPDLPTGEVKQVDYAADGAEIRVIRRVYKDGALFFEDSFYTEYQPWQAMYEYGPGTEGMPPEDTEEPAAE</sequence>
<evidence type="ECO:0000313" key="5">
    <source>
        <dbReference type="Proteomes" id="UP000050501"/>
    </source>
</evidence>
<keyword evidence="5" id="KW-1185">Reference proteome</keyword>
<gene>
    <name evidence="4" type="ORF">ADN01_03040</name>
</gene>
<dbReference type="PANTHER" id="PTHR35788">
    <property type="entry name" value="EXPORTED PROTEIN-RELATED"/>
    <property type="match status" value="1"/>
</dbReference>
<dbReference type="PANTHER" id="PTHR35788:SF1">
    <property type="entry name" value="EXPORTED PROTEIN"/>
    <property type="match status" value="1"/>
</dbReference>
<feature type="region of interest" description="Disordered" evidence="1">
    <location>
        <begin position="542"/>
        <end position="565"/>
    </location>
</feature>
<evidence type="ECO:0000259" key="3">
    <source>
        <dbReference type="Pfam" id="PF12229"/>
    </source>
</evidence>
<dbReference type="EMBL" id="LGCM01000014">
    <property type="protein sequence ID" value="KPL89866.1"/>
    <property type="molecule type" value="Genomic_DNA"/>
</dbReference>
<dbReference type="InterPro" id="IPR007391">
    <property type="entry name" value="Vancomycin_resist_VanW"/>
</dbReference>
<dbReference type="Proteomes" id="UP000050501">
    <property type="component" value="Unassembled WGS sequence"/>
</dbReference>
<evidence type="ECO:0000256" key="1">
    <source>
        <dbReference type="SAM" id="MobiDB-lite"/>
    </source>
</evidence>
<feature type="compositionally biased region" description="Basic and acidic residues" evidence="1">
    <location>
        <begin position="551"/>
        <end position="561"/>
    </location>
</feature>
<evidence type="ECO:0000256" key="2">
    <source>
        <dbReference type="SAM" id="Phobius"/>
    </source>
</evidence>
<keyword evidence="2" id="KW-0812">Transmembrane</keyword>
<keyword evidence="2" id="KW-1133">Transmembrane helix</keyword>
<dbReference type="RefSeq" id="WP_062416968.1">
    <property type="nucleotide sequence ID" value="NZ_DF967974.1"/>
</dbReference>
<name>A0A0N8GSP4_9CHLR</name>
<dbReference type="AlphaFoldDB" id="A0A0N8GSP4"/>
<dbReference type="PATRIC" id="fig|229921.5.peg.2986"/>
<protein>
    <recommendedName>
        <fullName evidence="3">YoaR-like putative peptidoglycan binding domain-containing protein</fullName>
    </recommendedName>
</protein>
<accession>A0A0N8GSP4</accession>
<feature type="transmembrane region" description="Helical" evidence="2">
    <location>
        <begin position="21"/>
        <end position="44"/>
    </location>
</feature>